<organism evidence="7 8">
    <name type="scientific">Kryptolebias marmoratus</name>
    <name type="common">Mangrove killifish</name>
    <name type="synonym">Rivulus marmoratus</name>
    <dbReference type="NCBI Taxonomy" id="37003"/>
    <lineage>
        <taxon>Eukaryota</taxon>
        <taxon>Metazoa</taxon>
        <taxon>Chordata</taxon>
        <taxon>Craniata</taxon>
        <taxon>Vertebrata</taxon>
        <taxon>Euteleostomi</taxon>
        <taxon>Actinopterygii</taxon>
        <taxon>Neopterygii</taxon>
        <taxon>Teleostei</taxon>
        <taxon>Neoteleostei</taxon>
        <taxon>Acanthomorphata</taxon>
        <taxon>Ovalentaria</taxon>
        <taxon>Atherinomorphae</taxon>
        <taxon>Cyprinodontiformes</taxon>
        <taxon>Rivulidae</taxon>
        <taxon>Kryptolebias</taxon>
    </lineage>
</organism>
<evidence type="ECO:0000313" key="7">
    <source>
        <dbReference type="Ensembl" id="ENSKMAP00000018947.1"/>
    </source>
</evidence>
<evidence type="ECO:0000313" key="8">
    <source>
        <dbReference type="Proteomes" id="UP000264800"/>
    </source>
</evidence>
<dbReference type="InterPro" id="IPR027417">
    <property type="entry name" value="P-loop_NTPase"/>
</dbReference>
<keyword evidence="3" id="KW-0342">GTP-binding</keyword>
<dbReference type="PROSITE" id="PS51720">
    <property type="entry name" value="G_AIG1"/>
    <property type="match status" value="1"/>
</dbReference>
<keyword evidence="5" id="KW-0812">Transmembrane</keyword>
<evidence type="ECO:0000256" key="1">
    <source>
        <dbReference type="ARBA" id="ARBA00008535"/>
    </source>
</evidence>
<reference evidence="7" key="2">
    <citation type="submission" date="2025-09" db="UniProtKB">
        <authorList>
            <consortium name="Ensembl"/>
        </authorList>
    </citation>
    <scope>IDENTIFICATION</scope>
</reference>
<dbReference type="InterPro" id="IPR006703">
    <property type="entry name" value="G_AIG1"/>
</dbReference>
<dbReference type="SUPFAM" id="SSF52540">
    <property type="entry name" value="P-loop containing nucleoside triphosphate hydrolases"/>
    <property type="match status" value="1"/>
</dbReference>
<feature type="region of interest" description="Disordered" evidence="4">
    <location>
        <begin position="296"/>
        <end position="324"/>
    </location>
</feature>
<dbReference type="Proteomes" id="UP000264800">
    <property type="component" value="Unplaced"/>
</dbReference>
<dbReference type="PANTHER" id="PTHR10903:SF62">
    <property type="entry name" value="GTPASE IMAP FAMILY MEMBER 4-LIKE-RELATED"/>
    <property type="match status" value="1"/>
</dbReference>
<dbReference type="FunFam" id="3.40.50.300:FF:000366">
    <property type="entry name" value="GTPase, IMAP family member 2"/>
    <property type="match status" value="1"/>
</dbReference>
<evidence type="ECO:0000256" key="4">
    <source>
        <dbReference type="SAM" id="MobiDB-lite"/>
    </source>
</evidence>
<dbReference type="OMA" id="HEAQEST"/>
<dbReference type="GO" id="GO:0005525">
    <property type="term" value="F:GTP binding"/>
    <property type="evidence" value="ECO:0007669"/>
    <property type="project" value="UniProtKB-KW"/>
</dbReference>
<feature type="transmembrane region" description="Helical" evidence="5">
    <location>
        <begin position="373"/>
        <end position="393"/>
    </location>
</feature>
<comment type="similarity">
    <text evidence="1">Belongs to the TRAFAC class TrmE-Era-EngA-EngB-Septin-like GTPase superfamily. AIG1/Toc34/Toc159-like paraseptin GTPase family. IAN subfamily.</text>
</comment>
<dbReference type="InterPro" id="IPR025662">
    <property type="entry name" value="Sigma_54_int_dom_ATP-bd_1"/>
</dbReference>
<keyword evidence="8" id="KW-1185">Reference proteome</keyword>
<accession>A0A3Q3G3W4</accession>
<proteinExistence type="inferred from homology"/>
<reference evidence="7" key="1">
    <citation type="submission" date="2025-08" db="UniProtKB">
        <authorList>
            <consortium name="Ensembl"/>
        </authorList>
    </citation>
    <scope>IDENTIFICATION</scope>
</reference>
<evidence type="ECO:0000259" key="6">
    <source>
        <dbReference type="PROSITE" id="PS51720"/>
    </source>
</evidence>
<keyword evidence="2" id="KW-0547">Nucleotide-binding</keyword>
<dbReference type="Ensembl" id="ENSKMAT00000019208.1">
    <property type="protein sequence ID" value="ENSKMAP00000018947.1"/>
    <property type="gene ID" value="ENSKMAG00000014089.1"/>
</dbReference>
<sequence>RHTHLAGIRFTLHFDTEAEPPTKIIITGAEGAKKCINVLRSYRIVLLGETGAGKSSLANKIFEENVFQLNKTSTSQVHSKSVHERRITVVDTPGFFDTDQPENKLEDEIVKRTTRCSPGPHAFLIVLKVEKSIEQQQGFIDKIRQYFPEEAFKYAAVVFTCGDQLCKEEIIKQYISKNKYLSDLVKKCSNRFHVVDNECSQEGDNIAQLLSTIDEIVKENKGGCYTNKMLQAPKREKGNTKGGNLSPGENDNKTNSGSNNNLWINFSGPAGNSVAKAFFGLSVASWHEAQESTEEAKYIKKTSRDENEGENGATATESETTKTSSKIKEKIEQLTHLYNMMKQNLGVILLVFAFYLLLVLSFCARVAMAGTVLLSGGVLVMFLLIVLLLTTILQ</sequence>
<dbReference type="AlphaFoldDB" id="A0A3Q3G3W4"/>
<keyword evidence="5" id="KW-0472">Membrane</keyword>
<evidence type="ECO:0000256" key="5">
    <source>
        <dbReference type="SAM" id="Phobius"/>
    </source>
</evidence>
<keyword evidence="5" id="KW-1133">Transmembrane helix</keyword>
<dbReference type="PROSITE" id="PS00675">
    <property type="entry name" value="SIGMA54_INTERACT_1"/>
    <property type="match status" value="1"/>
</dbReference>
<dbReference type="Gene3D" id="3.40.50.300">
    <property type="entry name" value="P-loop containing nucleotide triphosphate hydrolases"/>
    <property type="match status" value="1"/>
</dbReference>
<dbReference type="STRING" id="37003.ENSKMAP00000018947"/>
<dbReference type="Pfam" id="PF04548">
    <property type="entry name" value="AIG1"/>
    <property type="match status" value="1"/>
</dbReference>
<name>A0A3Q3G3W4_KRYMA</name>
<dbReference type="PANTHER" id="PTHR10903">
    <property type="entry name" value="GTPASE, IMAP FAMILY MEMBER-RELATED"/>
    <property type="match status" value="1"/>
</dbReference>
<feature type="compositionally biased region" description="Basic and acidic residues" evidence="4">
    <location>
        <begin position="296"/>
        <end position="306"/>
    </location>
</feature>
<evidence type="ECO:0000256" key="3">
    <source>
        <dbReference type="ARBA" id="ARBA00023134"/>
    </source>
</evidence>
<protein>
    <submittedName>
        <fullName evidence="7">Uncharacterized LOC108248844</fullName>
    </submittedName>
</protein>
<feature type="domain" description="AIG1-type G" evidence="6">
    <location>
        <begin position="39"/>
        <end position="234"/>
    </location>
</feature>
<dbReference type="GeneTree" id="ENSGT01150000286992"/>
<evidence type="ECO:0000256" key="2">
    <source>
        <dbReference type="ARBA" id="ARBA00022741"/>
    </source>
</evidence>
<dbReference type="InterPro" id="IPR045058">
    <property type="entry name" value="GIMA/IAN/Toc"/>
</dbReference>
<feature type="transmembrane region" description="Helical" evidence="5">
    <location>
        <begin position="345"/>
        <end position="367"/>
    </location>
</feature>
<feature type="region of interest" description="Disordered" evidence="4">
    <location>
        <begin position="228"/>
        <end position="257"/>
    </location>
</feature>